<dbReference type="Proteomes" id="UP000268829">
    <property type="component" value="Unassembled WGS sequence"/>
</dbReference>
<dbReference type="AlphaFoldDB" id="A0A3M8ANA7"/>
<name>A0A3M8ANA7_9BACL</name>
<accession>A0A3M8ANA7</accession>
<dbReference type="EMBL" id="RHHS01000055">
    <property type="protein sequence ID" value="RNB52688.1"/>
    <property type="molecule type" value="Genomic_DNA"/>
</dbReference>
<protein>
    <submittedName>
        <fullName evidence="1">Uncharacterized protein</fullName>
    </submittedName>
</protein>
<dbReference type="RefSeq" id="WP_122906666.1">
    <property type="nucleotide sequence ID" value="NZ_RHHS01000055.1"/>
</dbReference>
<reference evidence="1 2" key="1">
    <citation type="submission" date="2018-10" db="EMBL/GenBank/DDBJ databases">
        <title>Phylogenomics of Brevibacillus.</title>
        <authorList>
            <person name="Dunlap C."/>
        </authorList>
    </citation>
    <scope>NUCLEOTIDE SEQUENCE [LARGE SCALE GENOMIC DNA]</scope>
    <source>
        <strain evidence="1 2">DSM 100115</strain>
    </source>
</reference>
<comment type="caution">
    <text evidence="1">The sequence shown here is derived from an EMBL/GenBank/DDBJ whole genome shotgun (WGS) entry which is preliminary data.</text>
</comment>
<keyword evidence="2" id="KW-1185">Reference proteome</keyword>
<evidence type="ECO:0000313" key="1">
    <source>
        <dbReference type="EMBL" id="RNB52688.1"/>
    </source>
</evidence>
<gene>
    <name evidence="1" type="ORF">EDM57_21105</name>
</gene>
<sequence>MLPLYSPTSLRDFIWVANYTDGSFFTEFDYHTKDKNDFNSIRKHDLINFGLVGHGFHFYHDAIGGTFHLPQGKIDFKYVIGNQTVNLTNNFDFCNDIITYKKAHSTFSPLAFRDSTNTNIEEYVFGYKKKVVTKEFESHVKLLFHIPFGSPMYLSIRLVADRDVDGKLQILRNGIITEEIGASLYKDMSAEINWEVY</sequence>
<proteinExistence type="predicted"/>
<organism evidence="1 2">
    <name type="scientific">Brevibacillus gelatini</name>
    <dbReference type="NCBI Taxonomy" id="1655277"/>
    <lineage>
        <taxon>Bacteria</taxon>
        <taxon>Bacillati</taxon>
        <taxon>Bacillota</taxon>
        <taxon>Bacilli</taxon>
        <taxon>Bacillales</taxon>
        <taxon>Paenibacillaceae</taxon>
        <taxon>Brevibacillus</taxon>
    </lineage>
</organism>
<evidence type="ECO:0000313" key="2">
    <source>
        <dbReference type="Proteomes" id="UP000268829"/>
    </source>
</evidence>
<dbReference type="OrthoDB" id="2111939at2"/>